<dbReference type="InterPro" id="IPR018911">
    <property type="entry name" value="Gmad2_Ig-like_dom"/>
</dbReference>
<dbReference type="Proteomes" id="UP000034081">
    <property type="component" value="Unassembled WGS sequence"/>
</dbReference>
<evidence type="ECO:0000313" key="4">
    <source>
        <dbReference type="Proteomes" id="UP000034081"/>
    </source>
</evidence>
<proteinExistence type="predicted"/>
<evidence type="ECO:0000259" key="2">
    <source>
        <dbReference type="Pfam" id="PF10648"/>
    </source>
</evidence>
<dbReference type="AlphaFoldDB" id="A0A0G0L1N4"/>
<reference evidence="3 4" key="1">
    <citation type="journal article" date="2015" name="Nature">
        <title>rRNA introns, odd ribosomes, and small enigmatic genomes across a large radiation of phyla.</title>
        <authorList>
            <person name="Brown C.T."/>
            <person name="Hug L.A."/>
            <person name="Thomas B.C."/>
            <person name="Sharon I."/>
            <person name="Castelle C.J."/>
            <person name="Singh A."/>
            <person name="Wilkins M.J."/>
            <person name="Williams K.H."/>
            <person name="Banfield J.F."/>
        </authorList>
    </citation>
    <scope>NUCLEOTIDE SEQUENCE [LARGE SCALE GENOMIC DNA]</scope>
</reference>
<name>A0A0G0L1N4_9BACT</name>
<feature type="domain" description="Bacterial spore germination immunoglobulin-like" evidence="2">
    <location>
        <begin position="75"/>
        <end position="153"/>
    </location>
</feature>
<sequence>MKKVVIIFITVLILLIGLSMIYYLGNGSNVTVTNFEECEKAGYLVLESYPAQCRTPDGKSFTQDIGNEFEVIDFISVSSPRPGQNITSPLTVTGQARGTWYFEAQFPVELVAENGEGLTSSIAEAEGEWMTEDFVPFSTTITFEKPSVSKGNLILKNANSSGLSENSEELTIPVRFK</sequence>
<protein>
    <recommendedName>
        <fullName evidence="2">Bacterial spore germination immunoglobulin-like domain-containing protein</fullName>
    </recommendedName>
</protein>
<evidence type="ECO:0000256" key="1">
    <source>
        <dbReference type="SAM" id="Phobius"/>
    </source>
</evidence>
<dbReference type="STRING" id="1618570.UT08_C0012G0008"/>
<keyword evidence="1" id="KW-1133">Transmembrane helix</keyword>
<keyword evidence="1" id="KW-0472">Membrane</keyword>
<feature type="transmembrane region" description="Helical" evidence="1">
    <location>
        <begin position="5"/>
        <end position="25"/>
    </location>
</feature>
<keyword evidence="1" id="KW-0812">Transmembrane</keyword>
<dbReference type="EMBL" id="LBVL01000012">
    <property type="protein sequence ID" value="KKQ84912.1"/>
    <property type="molecule type" value="Genomic_DNA"/>
</dbReference>
<organism evidence="3 4">
    <name type="scientific">Candidatus Woesebacteria bacterium GW2011_GWB1_38_8</name>
    <dbReference type="NCBI Taxonomy" id="1618570"/>
    <lineage>
        <taxon>Bacteria</taxon>
        <taxon>Candidatus Woeseibacteriota</taxon>
    </lineage>
</organism>
<gene>
    <name evidence="3" type="ORF">UT08_C0012G0008</name>
</gene>
<evidence type="ECO:0000313" key="3">
    <source>
        <dbReference type="EMBL" id="KKQ84912.1"/>
    </source>
</evidence>
<accession>A0A0G0L1N4</accession>
<comment type="caution">
    <text evidence="3">The sequence shown here is derived from an EMBL/GenBank/DDBJ whole genome shotgun (WGS) entry which is preliminary data.</text>
</comment>
<dbReference type="Pfam" id="PF10648">
    <property type="entry name" value="Gmad2"/>
    <property type="match status" value="1"/>
</dbReference>